<sequence length="170" mass="18873">MGSLVKLIDALLFLLLLAIAFETPLIEGQACLPITLYPDFLVELRSWYAGEVGDYLMTETPDFYVGIIWVELLFQWPLVLVNLYGILAGKHWFNTTCLSYGISLFTGMVPIFAELTRSGRAPEKLLTVYYSFLSVGVVAILRGLLPNSSSTKFSSATIGKRPASGRKKRV</sequence>
<keyword evidence="6 7" id="KW-0472">Membrane</keyword>
<dbReference type="OrthoDB" id="433124at2759"/>
<evidence type="ECO:0000256" key="8">
    <source>
        <dbReference type="SAM" id="MobiDB-lite"/>
    </source>
</evidence>
<feature type="domain" description="EXPERA" evidence="10">
    <location>
        <begin position="8"/>
        <end position="140"/>
    </location>
</feature>
<dbReference type="InterPro" id="IPR051987">
    <property type="entry name" value="Sigma-2_receptor-like"/>
</dbReference>
<comment type="similarity">
    <text evidence="2">Belongs to the TMEM97/sigma-2 receptor family.</text>
</comment>
<feature type="chain" id="PRO_5015192389" evidence="9">
    <location>
        <begin position="21"/>
        <end position="170"/>
    </location>
</feature>
<evidence type="ECO:0000256" key="4">
    <source>
        <dbReference type="ARBA" id="ARBA00022824"/>
    </source>
</evidence>
<evidence type="ECO:0000313" key="11">
    <source>
        <dbReference type="EMBL" id="PRQ52823.1"/>
    </source>
</evidence>
<evidence type="ECO:0000256" key="6">
    <source>
        <dbReference type="ARBA" id="ARBA00023136"/>
    </source>
</evidence>
<dbReference type="EMBL" id="PDCK01000040">
    <property type="protein sequence ID" value="PRQ52823.1"/>
    <property type="molecule type" value="Genomic_DNA"/>
</dbReference>
<dbReference type="OMA" id="WHEIIFL"/>
<protein>
    <submittedName>
        <fullName evidence="11">Putative transmembrane protein</fullName>
    </submittedName>
</protein>
<evidence type="ECO:0000313" key="12">
    <source>
        <dbReference type="Proteomes" id="UP000238479"/>
    </source>
</evidence>
<feature type="transmembrane region" description="Helical" evidence="7">
    <location>
        <begin position="63"/>
        <end position="85"/>
    </location>
</feature>
<organism evidence="11 12">
    <name type="scientific">Rosa chinensis</name>
    <name type="common">China rose</name>
    <dbReference type="NCBI Taxonomy" id="74649"/>
    <lineage>
        <taxon>Eukaryota</taxon>
        <taxon>Viridiplantae</taxon>
        <taxon>Streptophyta</taxon>
        <taxon>Embryophyta</taxon>
        <taxon>Tracheophyta</taxon>
        <taxon>Spermatophyta</taxon>
        <taxon>Magnoliopsida</taxon>
        <taxon>eudicotyledons</taxon>
        <taxon>Gunneridae</taxon>
        <taxon>Pentapetalae</taxon>
        <taxon>rosids</taxon>
        <taxon>fabids</taxon>
        <taxon>Rosales</taxon>
        <taxon>Rosaceae</taxon>
        <taxon>Rosoideae</taxon>
        <taxon>Rosoideae incertae sedis</taxon>
        <taxon>Rosa</taxon>
    </lineage>
</organism>
<dbReference type="InterPro" id="IPR033118">
    <property type="entry name" value="EXPERA"/>
</dbReference>
<feature type="transmembrane region" description="Helical" evidence="7">
    <location>
        <begin position="125"/>
        <end position="145"/>
    </location>
</feature>
<feature type="transmembrane region" description="Helical" evidence="7">
    <location>
        <begin position="92"/>
        <end position="113"/>
    </location>
</feature>
<evidence type="ECO:0000256" key="9">
    <source>
        <dbReference type="SAM" id="SignalP"/>
    </source>
</evidence>
<dbReference type="Pfam" id="PF05241">
    <property type="entry name" value="EBP"/>
    <property type="match status" value="1"/>
</dbReference>
<keyword evidence="4" id="KW-0256">Endoplasmic reticulum</keyword>
<keyword evidence="3 7" id="KW-0812">Transmembrane</keyword>
<comment type="caution">
    <text evidence="11">The sequence shown here is derived from an EMBL/GenBank/DDBJ whole genome shotgun (WGS) entry which is preliminary data.</text>
</comment>
<name>A0A2P6S2B4_ROSCH</name>
<proteinExistence type="inferred from homology"/>
<dbReference type="PANTHER" id="PTHR31204:SF1">
    <property type="entry name" value="SIGMA INTRACELLULAR RECEPTOR 2"/>
    <property type="match status" value="1"/>
</dbReference>
<evidence type="ECO:0000256" key="5">
    <source>
        <dbReference type="ARBA" id="ARBA00022989"/>
    </source>
</evidence>
<dbReference type="InterPro" id="IPR016964">
    <property type="entry name" value="Sigma2_recept"/>
</dbReference>
<keyword evidence="9" id="KW-0732">Signal</keyword>
<evidence type="ECO:0000259" key="10">
    <source>
        <dbReference type="PROSITE" id="PS51751"/>
    </source>
</evidence>
<reference evidence="11 12" key="1">
    <citation type="journal article" date="2018" name="Nat. Genet.">
        <title>The Rosa genome provides new insights in the design of modern roses.</title>
        <authorList>
            <person name="Bendahmane M."/>
        </authorList>
    </citation>
    <scope>NUCLEOTIDE SEQUENCE [LARGE SCALE GENOMIC DNA]</scope>
    <source>
        <strain evidence="12">cv. Old Blush</strain>
    </source>
</reference>
<feature type="region of interest" description="Disordered" evidence="8">
    <location>
        <begin position="150"/>
        <end position="170"/>
    </location>
</feature>
<dbReference type="AlphaFoldDB" id="A0A2P6S2B4"/>
<dbReference type="Proteomes" id="UP000238479">
    <property type="component" value="Chromosome 2"/>
</dbReference>
<dbReference type="PANTHER" id="PTHR31204">
    <property type="entry name" value="SIGMA INTRACELLULAR RECEPTOR 2"/>
    <property type="match status" value="1"/>
</dbReference>
<dbReference type="GO" id="GO:0005789">
    <property type="term" value="C:endoplasmic reticulum membrane"/>
    <property type="evidence" value="ECO:0007669"/>
    <property type="project" value="UniProtKB-SubCell"/>
</dbReference>
<evidence type="ECO:0000256" key="7">
    <source>
        <dbReference type="PIRNR" id="PIRNR031032"/>
    </source>
</evidence>
<accession>A0A2P6S2B4</accession>
<keyword evidence="5 7" id="KW-1133">Transmembrane helix</keyword>
<dbReference type="Gramene" id="PRQ52823">
    <property type="protein sequence ID" value="PRQ52823"/>
    <property type="gene ID" value="RchiOBHm_Chr2g0159661"/>
</dbReference>
<feature type="signal peptide" evidence="9">
    <location>
        <begin position="1"/>
        <end position="20"/>
    </location>
</feature>
<evidence type="ECO:0000256" key="2">
    <source>
        <dbReference type="ARBA" id="ARBA00009096"/>
    </source>
</evidence>
<dbReference type="PIRSF" id="PIRSF031032">
    <property type="entry name" value="TMP_97_prd"/>
    <property type="match status" value="1"/>
</dbReference>
<evidence type="ECO:0000256" key="3">
    <source>
        <dbReference type="ARBA" id="ARBA00022692"/>
    </source>
</evidence>
<keyword evidence="12" id="KW-1185">Reference proteome</keyword>
<dbReference type="PROSITE" id="PS51751">
    <property type="entry name" value="EXPERA"/>
    <property type="match status" value="1"/>
</dbReference>
<gene>
    <name evidence="11" type="ORF">RchiOBHm_Chr2g0159661</name>
</gene>
<evidence type="ECO:0000256" key="1">
    <source>
        <dbReference type="ARBA" id="ARBA00004477"/>
    </source>
</evidence>
<comment type="subcellular location">
    <subcellularLocation>
        <location evidence="1">Endoplasmic reticulum membrane</location>
        <topology evidence="1">Multi-pass membrane protein</topology>
    </subcellularLocation>
</comment>